<dbReference type="OrthoDB" id="5509935at2"/>
<dbReference type="RefSeq" id="WP_044199116.1">
    <property type="nucleotide sequence ID" value="NZ_JMCB01000030.1"/>
</dbReference>
<dbReference type="PATRIC" id="fig|394096.3.peg.8626"/>
<dbReference type="Pfam" id="PF05345">
    <property type="entry name" value="He_PIG"/>
    <property type="match status" value="3"/>
</dbReference>
<reference evidence="3 4" key="1">
    <citation type="submission" date="2014-04" db="EMBL/GenBank/DDBJ databases">
        <title>Genome assembly of Hyalangium minutum DSM 14724.</title>
        <authorList>
            <person name="Sharma G."/>
            <person name="Subramanian S."/>
        </authorList>
    </citation>
    <scope>NUCLEOTIDE SEQUENCE [LARGE SCALE GENOMIC DNA]</scope>
    <source>
        <strain evidence="3 4">DSM 14724</strain>
    </source>
</reference>
<feature type="compositionally biased region" description="Polar residues" evidence="1">
    <location>
        <begin position="157"/>
        <end position="166"/>
    </location>
</feature>
<dbReference type="Gene3D" id="2.60.40.10">
    <property type="entry name" value="Immunoglobulins"/>
    <property type="match status" value="3"/>
</dbReference>
<feature type="signal peptide" evidence="2">
    <location>
        <begin position="1"/>
        <end position="21"/>
    </location>
</feature>
<feature type="compositionally biased region" description="Gly residues" evidence="1">
    <location>
        <begin position="83"/>
        <end position="100"/>
    </location>
</feature>
<proteinExistence type="predicted"/>
<dbReference type="GO" id="GO:0005509">
    <property type="term" value="F:calcium ion binding"/>
    <property type="evidence" value="ECO:0007669"/>
    <property type="project" value="InterPro"/>
</dbReference>
<name>A0A085VYQ4_9BACT</name>
<sequence length="374" mass="38721">MNARWLQLGAALGCAVGLVFACSFNPDLSRFEPCAEDGSCPTGFTCLAEKHLCLPDCSEESRCLPPEPPDAGTDAGPEEDGGVDGGTDGGVDGGSDGGTDAGVDAGPPFSLLTQKLALAVENTPYSVELQAEGGTPPYMFRATQPLPQGLALNEGTLSGQLNTPGTSPVKVEASDSADPPARVNAEYSLRVRPQLLIAGPMTLVEGYTGNFYTEKVSAIGGIPPYAFTYVSGNLPSTLPLGLDGTVQGAPNTTGNYSFRVRVTDSDPEEPQTAEEQLEATITSAPLLGTVISTKSVPAARKGTPYQYALRLMPSSALTWSLKAGTLPPGIGLNTQTGLLSGTPSATAGTSYTFTILVSDGLLTNLEKSFTMRVY</sequence>
<evidence type="ECO:0000313" key="3">
    <source>
        <dbReference type="EMBL" id="KFE60567.1"/>
    </source>
</evidence>
<dbReference type="STRING" id="394096.DB31_5906"/>
<comment type="caution">
    <text evidence="3">The sequence shown here is derived from an EMBL/GenBank/DDBJ whole genome shotgun (WGS) entry which is preliminary data.</text>
</comment>
<dbReference type="EMBL" id="JMCB01000030">
    <property type="protein sequence ID" value="KFE60567.1"/>
    <property type="molecule type" value="Genomic_DNA"/>
</dbReference>
<protein>
    <submittedName>
        <fullName evidence="3">Uncharacterized protein</fullName>
    </submittedName>
</protein>
<evidence type="ECO:0000256" key="2">
    <source>
        <dbReference type="SAM" id="SignalP"/>
    </source>
</evidence>
<keyword evidence="2" id="KW-0732">Signal</keyword>
<dbReference type="AlphaFoldDB" id="A0A085VYQ4"/>
<dbReference type="Proteomes" id="UP000028725">
    <property type="component" value="Unassembled WGS sequence"/>
</dbReference>
<keyword evidence="4" id="KW-1185">Reference proteome</keyword>
<feature type="region of interest" description="Disordered" evidence="1">
    <location>
        <begin position="157"/>
        <end position="180"/>
    </location>
</feature>
<evidence type="ECO:0000256" key="1">
    <source>
        <dbReference type="SAM" id="MobiDB-lite"/>
    </source>
</evidence>
<evidence type="ECO:0000313" key="4">
    <source>
        <dbReference type="Proteomes" id="UP000028725"/>
    </source>
</evidence>
<dbReference type="GO" id="GO:0016020">
    <property type="term" value="C:membrane"/>
    <property type="evidence" value="ECO:0007669"/>
    <property type="project" value="InterPro"/>
</dbReference>
<dbReference type="InterPro" id="IPR013783">
    <property type="entry name" value="Ig-like_fold"/>
</dbReference>
<organism evidence="3 4">
    <name type="scientific">Hyalangium minutum</name>
    <dbReference type="NCBI Taxonomy" id="394096"/>
    <lineage>
        <taxon>Bacteria</taxon>
        <taxon>Pseudomonadati</taxon>
        <taxon>Myxococcota</taxon>
        <taxon>Myxococcia</taxon>
        <taxon>Myxococcales</taxon>
        <taxon>Cystobacterineae</taxon>
        <taxon>Archangiaceae</taxon>
        <taxon>Hyalangium</taxon>
    </lineage>
</organism>
<gene>
    <name evidence="3" type="ORF">DB31_5906</name>
</gene>
<accession>A0A085VYQ4</accession>
<feature type="region of interest" description="Disordered" evidence="1">
    <location>
        <begin position="63"/>
        <end position="105"/>
    </location>
</feature>
<dbReference type="PROSITE" id="PS51257">
    <property type="entry name" value="PROKAR_LIPOPROTEIN"/>
    <property type="match status" value="1"/>
</dbReference>
<feature type="chain" id="PRO_5001799254" evidence="2">
    <location>
        <begin position="22"/>
        <end position="374"/>
    </location>
</feature>
<dbReference type="SUPFAM" id="SSF49313">
    <property type="entry name" value="Cadherin-like"/>
    <property type="match status" value="1"/>
</dbReference>
<dbReference type="InterPro" id="IPR015919">
    <property type="entry name" value="Cadherin-like_sf"/>
</dbReference>